<evidence type="ECO:0000256" key="6">
    <source>
        <dbReference type="ARBA" id="ARBA00022833"/>
    </source>
</evidence>
<comment type="subunit">
    <text evidence="8">In plastids the minimal PEP RNA polymerase catalytic core is composed of four subunits: alpha, beta, beta', and beta''. When a (nuclear-encoded) sigma factor is associated with the core the holoenzyme is formed, which can initiate transcription.</text>
</comment>
<name>A0A1W6EH91_9CHLO</name>
<gene>
    <name evidence="8 11" type="primary">rpoC2</name>
</gene>
<dbReference type="InterPro" id="IPR007081">
    <property type="entry name" value="RNA_pol_Rpb1_5"/>
</dbReference>
<comment type="similarity">
    <text evidence="8">Belongs to the RNA polymerase beta' chain family. RpoC2 subfamily.</text>
</comment>
<dbReference type="GO" id="GO:0000428">
    <property type="term" value="C:DNA-directed RNA polymerase complex"/>
    <property type="evidence" value="ECO:0007669"/>
    <property type="project" value="UniProtKB-KW"/>
</dbReference>
<evidence type="ECO:0000313" key="11">
    <source>
        <dbReference type="EMBL" id="ARK14784.1"/>
    </source>
</evidence>
<keyword evidence="7 8" id="KW-0804">Transcription</keyword>
<dbReference type="InterPro" id="IPR045867">
    <property type="entry name" value="DNA-dir_RpoC_beta_prime"/>
</dbReference>
<dbReference type="InterPro" id="IPR007083">
    <property type="entry name" value="RNA_pol_Rpb1_4"/>
</dbReference>
<protein>
    <recommendedName>
        <fullName evidence="8">DNA-directed RNA polymerase subunit beta''</fullName>
        <ecNumber evidence="8">2.7.7.6</ecNumber>
    </recommendedName>
    <alternativeName>
        <fullName evidence="8">PEP</fullName>
    </alternativeName>
    <alternativeName>
        <fullName evidence="8">Plastid-encoded RNA polymerase subunit beta''</fullName>
        <shortName evidence="8">RNA polymerase subunit beta''</shortName>
    </alternativeName>
</protein>
<comment type="subcellular location">
    <subcellularLocation>
        <location evidence="8">Plastid</location>
        <location evidence="8">Chloroplast</location>
    </subcellularLocation>
</comment>
<dbReference type="InterPro" id="IPR042102">
    <property type="entry name" value="RNA_pol_Rpb1_3_sf"/>
</dbReference>
<evidence type="ECO:0000256" key="8">
    <source>
        <dbReference type="HAMAP-Rule" id="MF_01324"/>
    </source>
</evidence>
<dbReference type="RefSeq" id="YP_009367780.1">
    <property type="nucleotide sequence ID" value="NC_034713.1"/>
</dbReference>
<dbReference type="Gene3D" id="1.10.150.390">
    <property type="match status" value="1"/>
</dbReference>
<dbReference type="Gene3D" id="1.10.1790.20">
    <property type="match status" value="1"/>
</dbReference>
<feature type="domain" description="RNA polymerase Rpb1" evidence="9">
    <location>
        <begin position="1794"/>
        <end position="1845"/>
    </location>
</feature>
<proteinExistence type="inferred from homology"/>
<dbReference type="InterPro" id="IPR038120">
    <property type="entry name" value="Rpb1_funnel_sf"/>
</dbReference>
<comment type="catalytic activity">
    <reaction evidence="8">
        <text>RNA(n) + a ribonucleoside 5'-triphosphate = RNA(n+1) + diphosphate</text>
        <dbReference type="Rhea" id="RHEA:21248"/>
        <dbReference type="Rhea" id="RHEA-COMP:14527"/>
        <dbReference type="Rhea" id="RHEA-COMP:17342"/>
        <dbReference type="ChEBI" id="CHEBI:33019"/>
        <dbReference type="ChEBI" id="CHEBI:61557"/>
        <dbReference type="ChEBI" id="CHEBI:140395"/>
        <dbReference type="EC" id="2.7.7.6"/>
    </reaction>
</comment>
<evidence type="ECO:0000256" key="1">
    <source>
        <dbReference type="ARBA" id="ARBA00022478"/>
    </source>
</evidence>
<organism evidence="11">
    <name type="scientific">Neodangemannia microcystis</name>
    <dbReference type="NCBI Taxonomy" id="173495"/>
    <lineage>
        <taxon>Eukaryota</taxon>
        <taxon>Viridiplantae</taxon>
        <taxon>Chlorophyta</taxon>
        <taxon>core chlorophytes</taxon>
        <taxon>Ulvophyceae</taxon>
        <taxon>OUU clade</taxon>
        <taxon>Oltmannsiellopsidales</taxon>
        <taxon>Oltmannsiellopsidaceae</taxon>
        <taxon>Neodangemannia</taxon>
    </lineage>
</organism>
<reference evidence="11" key="1">
    <citation type="journal article" date="2017" name="Sci. Rep.">
        <title>Divergent copies of the large inverted repeat in the chloroplast genomes of ulvophycean green algae.</title>
        <authorList>
            <person name="Turmel M."/>
            <person name="Otis C."/>
            <person name="Lemieux C."/>
        </authorList>
    </citation>
    <scope>NUCLEOTIDE SEQUENCE</scope>
</reference>
<dbReference type="HAMAP" id="MF_01324">
    <property type="entry name" value="RNApol_bact_RpoC2"/>
    <property type="match status" value="1"/>
</dbReference>
<dbReference type="Gene3D" id="1.10.132.30">
    <property type="match status" value="1"/>
</dbReference>
<dbReference type="GO" id="GO:0009507">
    <property type="term" value="C:chloroplast"/>
    <property type="evidence" value="ECO:0007669"/>
    <property type="project" value="UniProtKB-SubCell"/>
</dbReference>
<dbReference type="PANTHER" id="PTHR19376">
    <property type="entry name" value="DNA-DIRECTED RNA POLYMERASE"/>
    <property type="match status" value="1"/>
</dbReference>
<keyword evidence="6 8" id="KW-0862">Zinc</keyword>
<dbReference type="Gene3D" id="1.10.274.100">
    <property type="entry name" value="RNA polymerase Rpb1, domain 3"/>
    <property type="match status" value="1"/>
</dbReference>
<dbReference type="CDD" id="cd02655">
    <property type="entry name" value="RNAP_beta'_C"/>
    <property type="match status" value="1"/>
</dbReference>
<keyword evidence="4 8" id="KW-0548">Nucleotidyltransferase</keyword>
<feature type="binding site" evidence="8">
    <location>
        <position position="220"/>
    </location>
    <ligand>
        <name>Zn(2+)</name>
        <dbReference type="ChEBI" id="CHEBI:29105"/>
    </ligand>
</feature>
<accession>A0A1W6EH91</accession>
<evidence type="ECO:0000256" key="7">
    <source>
        <dbReference type="ARBA" id="ARBA00023163"/>
    </source>
</evidence>
<dbReference type="GO" id="GO:0003899">
    <property type="term" value="F:DNA-directed RNA polymerase activity"/>
    <property type="evidence" value="ECO:0007669"/>
    <property type="project" value="UniProtKB-UniRule"/>
</dbReference>
<keyword evidence="11" id="KW-0150">Chloroplast</keyword>
<feature type="domain" description="RNA polymerase Rpb1" evidence="10">
    <location>
        <begin position="92"/>
        <end position="169"/>
    </location>
</feature>
<feature type="binding site" evidence="8">
    <location>
        <position position="337"/>
    </location>
    <ligand>
        <name>Zn(2+)</name>
        <dbReference type="ChEBI" id="CHEBI:29105"/>
    </ligand>
</feature>
<feature type="domain" description="RNA polymerase Rpb1" evidence="9">
    <location>
        <begin position="172"/>
        <end position="553"/>
    </location>
</feature>
<comment type="cofactor">
    <cofactor evidence="8">
        <name>Zn(2+)</name>
        <dbReference type="ChEBI" id="CHEBI:29105"/>
    </cofactor>
    <text evidence="8">Binds 1 Zn(2+) ion per subunit.</text>
</comment>
<keyword evidence="2 11" id="KW-0934">Plastid</keyword>
<evidence type="ECO:0000256" key="4">
    <source>
        <dbReference type="ARBA" id="ARBA00022695"/>
    </source>
</evidence>
<dbReference type="PANTHER" id="PTHR19376:SF68">
    <property type="entry name" value="DNA-DIRECTED RNA POLYMERASE SUBUNIT BETA"/>
    <property type="match status" value="1"/>
</dbReference>
<feature type="binding site" evidence="8">
    <location>
        <position position="334"/>
    </location>
    <ligand>
        <name>Zn(2+)</name>
        <dbReference type="ChEBI" id="CHEBI:29105"/>
    </ligand>
</feature>
<dbReference type="GeneID" id="32884309"/>
<dbReference type="Pfam" id="PF05000">
    <property type="entry name" value="RNA_pol_Rpb1_4"/>
    <property type="match status" value="1"/>
</dbReference>
<evidence type="ECO:0000259" key="10">
    <source>
        <dbReference type="Pfam" id="PF05000"/>
    </source>
</evidence>
<comment type="function">
    <text evidence="8">DNA-dependent RNA polymerase catalyzes the transcription of DNA into RNA using the four ribonucleoside triphosphates as substrates.</text>
</comment>
<keyword evidence="3 8" id="KW-0808">Transferase</keyword>
<dbReference type="InterPro" id="IPR012756">
    <property type="entry name" value="DNA-dir_RpoC2_beta_pp"/>
</dbReference>
<evidence type="ECO:0000256" key="3">
    <source>
        <dbReference type="ARBA" id="ARBA00022679"/>
    </source>
</evidence>
<evidence type="ECO:0000259" key="9">
    <source>
        <dbReference type="Pfam" id="PF04998"/>
    </source>
</evidence>
<dbReference type="GO" id="GO:0006351">
    <property type="term" value="P:DNA-templated transcription"/>
    <property type="evidence" value="ECO:0007669"/>
    <property type="project" value="UniProtKB-UniRule"/>
</dbReference>
<dbReference type="Pfam" id="PF04998">
    <property type="entry name" value="RNA_pol_Rpb1_5"/>
    <property type="match status" value="2"/>
</dbReference>
<keyword evidence="1 8" id="KW-0240">DNA-directed RNA polymerase</keyword>
<keyword evidence="5 8" id="KW-0479">Metal-binding</keyword>
<dbReference type="SUPFAM" id="SSF64484">
    <property type="entry name" value="beta and beta-prime subunits of DNA dependent RNA-polymerase"/>
    <property type="match status" value="2"/>
</dbReference>
<dbReference type="GO" id="GO:0008270">
    <property type="term" value="F:zinc ion binding"/>
    <property type="evidence" value="ECO:0007669"/>
    <property type="project" value="UniProtKB-UniRule"/>
</dbReference>
<geneLocation type="chloroplast" evidence="11"/>
<dbReference type="GO" id="GO:0003677">
    <property type="term" value="F:DNA binding"/>
    <property type="evidence" value="ECO:0007669"/>
    <property type="project" value="UniProtKB-UniRule"/>
</dbReference>
<evidence type="ECO:0000256" key="2">
    <source>
        <dbReference type="ARBA" id="ARBA00022640"/>
    </source>
</evidence>
<dbReference type="EC" id="2.7.7.6" evidence="8"/>
<dbReference type="EMBL" id="KY407660">
    <property type="protein sequence ID" value="ARK14784.1"/>
    <property type="molecule type" value="Genomic_DNA"/>
</dbReference>
<sequence length="1958" mass="222877">MNISQKNIFFNRCFDKSRLKALILWSILNCSEEKTIELVEQLKNIGFQQATLAGISLGIEDLQIPLSKVNLIAEAELDAQKTLFEDLRGNLTAVEKFQRLIDTWHLTSETLKSDVIKSFREIDILNPVYMMAFSGARGNVSQVRQLVGMRGLMADPQGQIINFPIQSNFREGLTLTEYIISCYGARKGVVDTALRTATSGYLTRRLVDVAQHVMVYQFDCQTNRGIVLTNIKMGTQVAVSLQKRLIGRVSAESLMFQENISSNLKSGLTQSTTTLLEPNLDKSSNTELSKESKKSFLISRNVEISATLAEKISKIKKQVLVRSALTCQAKHGVCQLCYGWSLSHGNLVALGEAVGVIAAQSIGEPGTQLTMRTFHTGGVFSGDVMKQINSPETGWVVFPKTLNGTLIRTTHGKIAFLTYDPAEVFIQSNIDKAIEGVKSSDSLLTTKQTKITLPIYTILYIRNGQKVEKNEFIAEYSSLGPDNQSIKSTQEVNADITGEVFFENVYLKISTGLDGKKNFCTFKFSDIWLLSCENVPTQENLNELITKSGDLITQNSTMGQANLFKIINNKGSNIISNKTAPELLSSRAIRNIPTFLFIKTKVSNKYFDKTSVLKKYLNINYFLLFTSYSRFIKNTLSYKTKVNFDFKNILVQSSDNAIYWYPKSLNIINLDINKQNSNFNDHRIKIINYLPIKIHNLKSSLSPLALLNFFDFKTGVLKLSSKKLVALKNAYNLDTFINKKQIIKNLFYLKFKNNIDLNNGTSQFSEKLKIQLVNQLQPNKRLYKNYEKRLGGNIFYYKLKNVKNSYKILIKDNNLSNIKNGYKFIEFNISDSFIFITKNKMSSNLTKIKTHEVLKGQIALDIVTSPSKFQQVNLNQNKQKNSIFVGINKPQNWPYFESIPKSILSKSGLNHNSDTKFYSCKNLSTVNCASDLTNKLTPQSNLNINSNYFKTNTLDQSKDNTNYKKNLSSYCSSLKFVKFNLFNKNSGLENTTNLTKNKKIVAFSLIKLLNQTKTLLNKESISKFENSEILKLNKDKQEPTNISQFLCNINTNLNCNVNPIVVTHNSRCKLKLKNFAYYKEDFNLLTEKEEQVIKLKNEFKLNLKKPSSFIKLYKTKVVSSGFNYKLKQLTNYFNNQANLKLIGKQIASCALSSNIFSNHKTNINNFNFIENLQARFIPIGQQCNYLATINTKKSFYHYNKENYKKHLLRNLANSSFKRYKDVEHKVLTKSSQNFEFSSSNNKIINLIKFKKITPLFIGSKFLLKNNKLYKLLQTNVLPELILKNHYKWEISDLISKHYLLGFNALKNSKNINIKNSLSKFKLTKKPYLNKLKHQIIDLAGLKTVDYSFKTLIIKNIITQNQSFTLRKLYKVYPPDKIKNNTLKETLTKSKHYSLINSYFYKLNNIDDILTSNLKVSYYITSCKISLKNKPLKLNSGIHTYTDRDVQNTSDLLTTNYPIYKNFIFNYRGTVGEFLLSSNSNFKSSPTKNLNVESKTSTLVRNSFKNFDLTVRQNKFNSLDSFKSQQSLRNNLSNQATILKNIYQNEPHSTNVYPEGSTEYIQPEDFKNKFISFSNSLIKSFSGAENSTEELIINTSKNPQDIIQNSLIKQYLFNNPTSVIKKFETQTFSKQDSLKSISENSQIRLLSSTNQKTYIIDNKKPLVKVGDFIRYGSEIAPNLTVPESGLVIKISKSVIINKVLKQTGYQFLVTVRLGKPVLVSSGAVFNVKHGDFIEKNTPLVTLPYTRLKTGDIVQGIPKIEELFEARRSGTLHKQLKMIYESYKYKLNSRYAARKSLERIQQIIVENVLTVYQSQGVSISDKHVEIIVRQMTSKVRILKSGRSGLLRGEIVKLESVENANKLIYGQKADYEPILIGITKAALDIDKSFISAASFQETTRILSRAAIERKTDFLRGLKENVILGQLVPAGTGFSIGLEAEDSNHSDKIIELVNRYLCLVSP</sequence>
<feature type="binding site" evidence="8">
    <location>
        <position position="327"/>
    </location>
    <ligand>
        <name>Zn(2+)</name>
        <dbReference type="ChEBI" id="CHEBI:29105"/>
    </ligand>
</feature>
<evidence type="ECO:0000256" key="5">
    <source>
        <dbReference type="ARBA" id="ARBA00022723"/>
    </source>
</evidence>